<keyword evidence="1" id="KW-0812">Transmembrane</keyword>
<gene>
    <name evidence="2" type="ORF">SDC9_203109</name>
</gene>
<dbReference type="EMBL" id="VSSQ01124667">
    <property type="protein sequence ID" value="MPN55427.1"/>
    <property type="molecule type" value="Genomic_DNA"/>
</dbReference>
<comment type="caution">
    <text evidence="2">The sequence shown here is derived from an EMBL/GenBank/DDBJ whole genome shotgun (WGS) entry which is preliminary data.</text>
</comment>
<name>A0A645IWC3_9ZZZZ</name>
<evidence type="ECO:0000313" key="2">
    <source>
        <dbReference type="EMBL" id="MPN55427.1"/>
    </source>
</evidence>
<keyword evidence="1" id="KW-1133">Transmembrane helix</keyword>
<accession>A0A645IWC3</accession>
<reference evidence="2" key="1">
    <citation type="submission" date="2019-08" db="EMBL/GenBank/DDBJ databases">
        <authorList>
            <person name="Kucharzyk K."/>
            <person name="Murdoch R.W."/>
            <person name="Higgins S."/>
            <person name="Loffler F."/>
        </authorList>
    </citation>
    <scope>NUCLEOTIDE SEQUENCE</scope>
</reference>
<feature type="transmembrane region" description="Helical" evidence="1">
    <location>
        <begin position="48"/>
        <end position="69"/>
    </location>
</feature>
<evidence type="ECO:0000256" key="1">
    <source>
        <dbReference type="SAM" id="Phobius"/>
    </source>
</evidence>
<proteinExistence type="predicted"/>
<feature type="transmembrane region" description="Helical" evidence="1">
    <location>
        <begin position="20"/>
        <end position="41"/>
    </location>
</feature>
<organism evidence="2">
    <name type="scientific">bioreactor metagenome</name>
    <dbReference type="NCBI Taxonomy" id="1076179"/>
    <lineage>
        <taxon>unclassified sequences</taxon>
        <taxon>metagenomes</taxon>
        <taxon>ecological metagenomes</taxon>
    </lineage>
</organism>
<sequence>MFAASESVNIISSFAFFPSATVWLESVILLFLIVTPFELVSSSSSARYVSTVTGVTFSFFVNSTALMSIPSGNSNVVFLFDHHEFATDSLNVTFNVSLSSSVADPM</sequence>
<dbReference type="AlphaFoldDB" id="A0A645IWC3"/>
<protein>
    <submittedName>
        <fullName evidence="2">Uncharacterized protein</fullName>
    </submittedName>
</protein>
<keyword evidence="1" id="KW-0472">Membrane</keyword>